<proteinExistence type="inferred from homology"/>
<evidence type="ECO:0000256" key="8">
    <source>
        <dbReference type="SAM" id="Phobius"/>
    </source>
</evidence>
<keyword evidence="4" id="KW-0808">Transferase</keyword>
<evidence type="ECO:0000313" key="12">
    <source>
        <dbReference type="Proteomes" id="UP000503251"/>
    </source>
</evidence>
<dbReference type="InterPro" id="IPR039528">
    <property type="entry name" value="DPM1-like"/>
</dbReference>
<dbReference type="InterPro" id="IPR001173">
    <property type="entry name" value="Glyco_trans_2-like"/>
</dbReference>
<feature type="transmembrane region" description="Helical" evidence="8">
    <location>
        <begin position="398"/>
        <end position="417"/>
    </location>
</feature>
<evidence type="ECO:0000256" key="2">
    <source>
        <dbReference type="ARBA" id="ARBA00006739"/>
    </source>
</evidence>
<feature type="domain" description="GtrA/DPMS transmembrane" evidence="10">
    <location>
        <begin position="374"/>
        <end position="490"/>
    </location>
</feature>
<dbReference type="PANTHER" id="PTHR43398">
    <property type="entry name" value="DOLICHOL-PHOSPHATE MANNOSYLTRANSFERASE SUBUNIT 1"/>
    <property type="match status" value="1"/>
</dbReference>
<keyword evidence="3" id="KW-0328">Glycosyltransferase</keyword>
<dbReference type="EMBL" id="CP039543">
    <property type="protein sequence ID" value="QJT09475.1"/>
    <property type="molecule type" value="Genomic_DNA"/>
</dbReference>
<gene>
    <name evidence="11" type="ORF">E8L03_11220</name>
</gene>
<keyword evidence="6 8" id="KW-1133">Transmembrane helix</keyword>
<protein>
    <submittedName>
        <fullName evidence="11">Glycosyltransferase family 2 protein</fullName>
    </submittedName>
</protein>
<feature type="transmembrane region" description="Helical" evidence="8">
    <location>
        <begin position="464"/>
        <end position="484"/>
    </location>
</feature>
<evidence type="ECO:0000313" key="11">
    <source>
        <dbReference type="EMBL" id="QJT09475.1"/>
    </source>
</evidence>
<evidence type="ECO:0000256" key="5">
    <source>
        <dbReference type="ARBA" id="ARBA00022692"/>
    </source>
</evidence>
<feature type="domain" description="Glycosyltransferase 2-like" evidence="9">
    <location>
        <begin position="133"/>
        <end position="303"/>
    </location>
</feature>
<keyword evidence="12" id="KW-1185">Reference proteome</keyword>
<evidence type="ECO:0000256" key="7">
    <source>
        <dbReference type="ARBA" id="ARBA00023136"/>
    </source>
</evidence>
<evidence type="ECO:0000256" key="3">
    <source>
        <dbReference type="ARBA" id="ARBA00022676"/>
    </source>
</evidence>
<sequence>MLAPGIRHHRSRIARGRWHSGHHCLTSLRAASNLLPPAPWRERGGRGFLWGRACAWRHADAISFFCRPSCRMAERFPNVDGPLPLPHFHREANNDTRSLTSSGSMGVHAGKAGHCVYRELPHIGRTCMQRAVIVLPTYNEAENVAVLLPRIFARQEEIPSHELHVLVVDDSSPDGTADVVRAMMADNPHIHLISGRKKGLGEAYKRGFRHALDTLDPDLILEMDADLQHDPAMLPVFIDLARHGFSLVIGSRFALGGSTPNFSLRRRAISLLGNWMLRFMGGLPPIRDCTSGFRCIKADLIRKCDLSFLSTKGYSFQSSLLFELIRNQARVIEVPIVFPDRISGKSKLSFADQSEFLLNIFKIRFRKSEEFLTFSAVGASGVVVNLGIYTLLTRSVGAPLEIASPVAIELSIIWNFLLNNVLTFRKRASEASFRTRFIRFHVVAGIAGVVNYAILLLLARGLGLWDIGSNLVGIGFGVLVNYFLNSRWTWRESCIPSCGDRAGQLPPQSP</sequence>
<dbReference type="CDD" id="cd06442">
    <property type="entry name" value="DPM1_like"/>
    <property type="match status" value="1"/>
</dbReference>
<reference evidence="11 12" key="1">
    <citation type="submission" date="2019-04" db="EMBL/GenBank/DDBJ databases">
        <title>Isolation and culture of sulfate reducing bacteria from the cold seep of the South China Sea.</title>
        <authorList>
            <person name="Sun C."/>
            <person name="Liu R."/>
        </authorList>
    </citation>
    <scope>NUCLEOTIDE SEQUENCE [LARGE SCALE GENOMIC DNA]</scope>
    <source>
        <strain evidence="11 12">CS1</strain>
    </source>
</reference>
<evidence type="ECO:0000259" key="9">
    <source>
        <dbReference type="Pfam" id="PF00535"/>
    </source>
</evidence>
<evidence type="ECO:0000256" key="1">
    <source>
        <dbReference type="ARBA" id="ARBA00004141"/>
    </source>
</evidence>
<keyword evidence="5 8" id="KW-0812">Transmembrane</keyword>
<comment type="similarity">
    <text evidence="2">Belongs to the glycosyltransferase 2 family.</text>
</comment>
<organism evidence="11 12">
    <name type="scientific">Oceanidesulfovibrio marinus</name>
    <dbReference type="NCBI Taxonomy" id="370038"/>
    <lineage>
        <taxon>Bacteria</taxon>
        <taxon>Pseudomonadati</taxon>
        <taxon>Thermodesulfobacteriota</taxon>
        <taxon>Desulfovibrionia</taxon>
        <taxon>Desulfovibrionales</taxon>
        <taxon>Desulfovibrionaceae</taxon>
        <taxon>Oceanidesulfovibrio</taxon>
    </lineage>
</organism>
<feature type="transmembrane region" description="Helical" evidence="8">
    <location>
        <begin position="371"/>
        <end position="392"/>
    </location>
</feature>
<keyword evidence="7 8" id="KW-0472">Membrane</keyword>
<feature type="transmembrane region" description="Helical" evidence="8">
    <location>
        <begin position="438"/>
        <end position="458"/>
    </location>
</feature>
<evidence type="ECO:0000259" key="10">
    <source>
        <dbReference type="Pfam" id="PF04138"/>
    </source>
</evidence>
<name>A0ABX6NIM3_9BACT</name>
<dbReference type="InterPro" id="IPR029044">
    <property type="entry name" value="Nucleotide-diphossugar_trans"/>
</dbReference>
<dbReference type="Gene3D" id="3.90.550.10">
    <property type="entry name" value="Spore Coat Polysaccharide Biosynthesis Protein SpsA, Chain A"/>
    <property type="match status" value="1"/>
</dbReference>
<dbReference type="Pfam" id="PF00535">
    <property type="entry name" value="Glycos_transf_2"/>
    <property type="match status" value="1"/>
</dbReference>
<dbReference type="Pfam" id="PF04138">
    <property type="entry name" value="GtrA_DPMS_TM"/>
    <property type="match status" value="1"/>
</dbReference>
<dbReference type="PANTHER" id="PTHR43398:SF1">
    <property type="entry name" value="DOLICHOL-PHOSPHATE MANNOSYLTRANSFERASE SUBUNIT 1"/>
    <property type="match status" value="1"/>
</dbReference>
<evidence type="ECO:0000256" key="4">
    <source>
        <dbReference type="ARBA" id="ARBA00022679"/>
    </source>
</evidence>
<evidence type="ECO:0000256" key="6">
    <source>
        <dbReference type="ARBA" id="ARBA00022989"/>
    </source>
</evidence>
<dbReference type="InterPro" id="IPR007267">
    <property type="entry name" value="GtrA_DPMS_TM"/>
</dbReference>
<accession>A0ABX6NIM3</accession>
<dbReference type="Proteomes" id="UP000503251">
    <property type="component" value="Chromosome"/>
</dbReference>
<comment type="subcellular location">
    <subcellularLocation>
        <location evidence="1">Membrane</location>
        <topology evidence="1">Multi-pass membrane protein</topology>
    </subcellularLocation>
</comment>
<dbReference type="SUPFAM" id="SSF53448">
    <property type="entry name" value="Nucleotide-diphospho-sugar transferases"/>
    <property type="match status" value="1"/>
</dbReference>